<dbReference type="Pfam" id="PF00933">
    <property type="entry name" value="Glyco_hydro_3"/>
    <property type="match status" value="1"/>
</dbReference>
<keyword evidence="5" id="KW-0378">Hydrolase</keyword>
<dbReference type="SUPFAM" id="SSF52279">
    <property type="entry name" value="Beta-D-glucan exohydrolase, C-terminal domain"/>
    <property type="match status" value="1"/>
</dbReference>
<dbReference type="Pfam" id="PF14310">
    <property type="entry name" value="Fn3-like"/>
    <property type="match status" value="1"/>
</dbReference>
<dbReference type="InterPro" id="IPR017853">
    <property type="entry name" value="GH"/>
</dbReference>
<keyword evidence="6" id="KW-0326">Glycosidase</keyword>
<dbReference type="Gene3D" id="2.60.40.10">
    <property type="entry name" value="Immunoglobulins"/>
    <property type="match status" value="1"/>
</dbReference>
<dbReference type="Pfam" id="PF01915">
    <property type="entry name" value="Glyco_hydro_3_C"/>
    <property type="match status" value="1"/>
</dbReference>
<dbReference type="EMBL" id="FXTB01000005">
    <property type="protein sequence ID" value="SMO69538.1"/>
    <property type="molecule type" value="Genomic_DNA"/>
</dbReference>
<evidence type="ECO:0000256" key="1">
    <source>
        <dbReference type="ARBA" id="ARBA00000448"/>
    </source>
</evidence>
<name>A0A521DD70_SACCC</name>
<evidence type="ECO:0000313" key="8">
    <source>
        <dbReference type="EMBL" id="SMO69538.1"/>
    </source>
</evidence>
<keyword evidence="9" id="KW-1185">Reference proteome</keyword>
<dbReference type="RefSeq" id="WP_142533539.1">
    <property type="nucleotide sequence ID" value="NZ_FXTB01000005.1"/>
</dbReference>
<dbReference type="GO" id="GO:0009251">
    <property type="term" value="P:glucan catabolic process"/>
    <property type="evidence" value="ECO:0007669"/>
    <property type="project" value="TreeGrafter"/>
</dbReference>
<dbReference type="InterPro" id="IPR051915">
    <property type="entry name" value="Cellulose_Degrad_GH3"/>
</dbReference>
<dbReference type="InterPro" id="IPR026891">
    <property type="entry name" value="Fn3-like"/>
</dbReference>
<dbReference type="SMART" id="SM01217">
    <property type="entry name" value="Fn3_like"/>
    <property type="match status" value="1"/>
</dbReference>
<dbReference type="InterPro" id="IPR001764">
    <property type="entry name" value="Glyco_hydro_3_N"/>
</dbReference>
<dbReference type="PRINTS" id="PR00133">
    <property type="entry name" value="GLHYDRLASE3"/>
</dbReference>
<keyword evidence="4" id="KW-0732">Signal</keyword>
<dbReference type="Gene3D" id="3.40.50.1700">
    <property type="entry name" value="Glycoside hydrolase family 3 C-terminal domain"/>
    <property type="match status" value="1"/>
</dbReference>
<dbReference type="GO" id="GO:0008422">
    <property type="term" value="F:beta-glucosidase activity"/>
    <property type="evidence" value="ECO:0007669"/>
    <property type="project" value="UniProtKB-EC"/>
</dbReference>
<dbReference type="EC" id="3.2.1.21" evidence="3"/>
<dbReference type="InterPro" id="IPR002772">
    <property type="entry name" value="Glyco_hydro_3_C"/>
</dbReference>
<dbReference type="Gene3D" id="3.20.20.300">
    <property type="entry name" value="Glycoside hydrolase, family 3, N-terminal domain"/>
    <property type="match status" value="1"/>
</dbReference>
<evidence type="ECO:0000313" key="9">
    <source>
        <dbReference type="Proteomes" id="UP000319040"/>
    </source>
</evidence>
<proteinExistence type="inferred from homology"/>
<dbReference type="InterPro" id="IPR013783">
    <property type="entry name" value="Ig-like_fold"/>
</dbReference>
<dbReference type="OrthoDB" id="9805821at2"/>
<dbReference type="PANTHER" id="PTHR30620:SF16">
    <property type="entry name" value="LYSOSOMAL BETA GLUCOSIDASE"/>
    <property type="match status" value="1"/>
</dbReference>
<evidence type="ECO:0000256" key="4">
    <source>
        <dbReference type="ARBA" id="ARBA00022729"/>
    </source>
</evidence>
<dbReference type="Proteomes" id="UP000319040">
    <property type="component" value="Unassembled WGS sequence"/>
</dbReference>
<sequence length="774" mass="85399">MNSFKSDLRYKDASLSPAIRANNLLKHMTLEEKVAQTICVWESNADQLLDAEGKWNAKKVLTNYPNSIGQIGRPSKLKNKLGAIEMAKFTNEVQRYFIEQTRLGIPVIFHEESLHGHAALEGTSFPQPIGLGGTFDPELVEKLYSMSALEIRSRGGHLALTPVVDVAREPRWGRVEETFGEDAYLVSEMGIAAVKGFQGDASFKDKDKIMSTLKHFAAHGQPESGTNCGPVNVSERVLREVFFPPFKRCIQEAGAMNVMASYNEIDGVPSHASKWLLQDVLRKEWGFQGAVVSDYFAITELFQKEDDWGNWVAGSKKEAAALAISAGVNIELPTPDCYPYLVELVKNGKIDESHIDAMVLPLLEQKFQMGLFEDPYVDPKEAHAAVNRPGHRELALEAALKAITLLENKNNALPLNKNEIKTLAVIGPNADRSLLGGYSGWPQYDVSLLAGIKKAVGNKVEVLYAEGCKITTTSGVDDAGNKITSADGWNTDSVAFPTKEQDDRLIAEALKVAQKADVVVLAIGGNEQTSREAWAYNHMGDRTSLKLFGRQQELFDQLKRLGKKVIVVLNNGRPLAVNELSENADAMLECWYLGQESGTAIAKVLFGEYNPGGKLPISFPRSVGHIPAYYNHKPFDRRGYFNDEVTPLYPFGYGLSYSQFEISAPQLSTIKTSKDKIVKVTVDVKNTGSVAGDEVVQLYIRDMVSSVTRPIKELKGFSRITLEAGSSKAVEFELTPDLFAFYNIDKSFVVEPGKFKIMVGNSSANLKEVVLELE</sequence>
<evidence type="ECO:0000259" key="7">
    <source>
        <dbReference type="SMART" id="SM01217"/>
    </source>
</evidence>
<reference evidence="8 9" key="1">
    <citation type="submission" date="2017-05" db="EMBL/GenBank/DDBJ databases">
        <authorList>
            <person name="Varghese N."/>
            <person name="Submissions S."/>
        </authorList>
    </citation>
    <scope>NUCLEOTIDE SEQUENCE [LARGE SCALE GENOMIC DNA]</scope>
    <source>
        <strain evidence="8 9">DSM 27040</strain>
    </source>
</reference>
<organism evidence="8 9">
    <name type="scientific">Saccharicrinis carchari</name>
    <dbReference type="NCBI Taxonomy" id="1168039"/>
    <lineage>
        <taxon>Bacteria</taxon>
        <taxon>Pseudomonadati</taxon>
        <taxon>Bacteroidota</taxon>
        <taxon>Bacteroidia</taxon>
        <taxon>Marinilabiliales</taxon>
        <taxon>Marinilabiliaceae</taxon>
        <taxon>Saccharicrinis</taxon>
    </lineage>
</organism>
<comment type="similarity">
    <text evidence="2">Belongs to the glycosyl hydrolase 3 family.</text>
</comment>
<evidence type="ECO:0000256" key="5">
    <source>
        <dbReference type="ARBA" id="ARBA00022801"/>
    </source>
</evidence>
<evidence type="ECO:0000256" key="6">
    <source>
        <dbReference type="ARBA" id="ARBA00023295"/>
    </source>
</evidence>
<dbReference type="AlphaFoldDB" id="A0A521DD70"/>
<dbReference type="PANTHER" id="PTHR30620">
    <property type="entry name" value="PERIPLASMIC BETA-GLUCOSIDASE-RELATED"/>
    <property type="match status" value="1"/>
</dbReference>
<dbReference type="FunFam" id="2.60.40.10:FF:000495">
    <property type="entry name" value="Periplasmic beta-glucosidase"/>
    <property type="match status" value="1"/>
</dbReference>
<evidence type="ECO:0000256" key="2">
    <source>
        <dbReference type="ARBA" id="ARBA00005336"/>
    </source>
</evidence>
<protein>
    <recommendedName>
        <fullName evidence="3">beta-glucosidase</fullName>
        <ecNumber evidence="3">3.2.1.21</ecNumber>
    </recommendedName>
</protein>
<gene>
    <name evidence="8" type="ORF">SAMN06265379_10577</name>
</gene>
<evidence type="ECO:0000256" key="3">
    <source>
        <dbReference type="ARBA" id="ARBA00012744"/>
    </source>
</evidence>
<dbReference type="SUPFAM" id="SSF51445">
    <property type="entry name" value="(Trans)glycosidases"/>
    <property type="match status" value="1"/>
</dbReference>
<comment type="catalytic activity">
    <reaction evidence="1">
        <text>Hydrolysis of terminal, non-reducing beta-D-glucosyl residues with release of beta-D-glucose.</text>
        <dbReference type="EC" id="3.2.1.21"/>
    </reaction>
</comment>
<feature type="domain" description="Fibronectin type III-like" evidence="7">
    <location>
        <begin position="694"/>
        <end position="763"/>
    </location>
</feature>
<dbReference type="InterPro" id="IPR036881">
    <property type="entry name" value="Glyco_hydro_3_C_sf"/>
</dbReference>
<accession>A0A521DD70</accession>
<dbReference type="InterPro" id="IPR036962">
    <property type="entry name" value="Glyco_hydro_3_N_sf"/>
</dbReference>